<dbReference type="OrthoDB" id="26535at10239"/>
<sequence>MTTEVWVLKSCAFRCKHQPQISSISFAQNCRKRMVILMRTNRMTERIAFVSYESKKANGVPVDGVLVKHMTVWAEVPKIPIREANDPQTKLGTRKDSPTFLVRFLTAEEIQPTWRIQWRGKEYQITGLDPDYERRDLTTITAKVVS</sequence>
<dbReference type="RefSeq" id="YP_002117676.1">
    <property type="nucleotide sequence ID" value="NC_011104.1"/>
</dbReference>
<dbReference type="GeneID" id="6740881"/>
<evidence type="ECO:0000313" key="1">
    <source>
        <dbReference type="EMBL" id="ABY84309.1"/>
    </source>
</evidence>
<dbReference type="Pfam" id="PF05521">
    <property type="entry name" value="Phage_HCP"/>
    <property type="match status" value="1"/>
</dbReference>
<evidence type="ECO:0000313" key="2">
    <source>
        <dbReference type="Proteomes" id="UP000201749"/>
    </source>
</evidence>
<keyword evidence="2" id="KW-1185">Reference proteome</keyword>
<dbReference type="KEGG" id="vg:6740881"/>
<reference evidence="1 2" key="1">
    <citation type="journal article" date="2008" name="Appl. Environ. Microbiol.">
        <title>Genome sequence and characteristics of Lrm1, a prophage from industrial Lactobacillus rhamnosus strain M1.</title>
        <authorList>
            <person name="Durmaz E."/>
            <person name="Miller M.J."/>
            <person name="Azcarate-Peril M.A."/>
            <person name="Toon S.P."/>
            <person name="Klaenhammer T.R."/>
        </authorList>
    </citation>
    <scope>NUCLEOTIDE SEQUENCE [LARGE SCALE GENOMIC DNA]</scope>
    <source>
        <strain evidence="1 2">M-1</strain>
    </source>
</reference>
<protein>
    <submittedName>
        <fullName evidence="1">Head-tail joining protein</fullName>
    </submittedName>
</protein>
<dbReference type="Gene3D" id="2.40.10.270">
    <property type="entry name" value="Bacteriophage SPP1 head-tail adaptor protein"/>
    <property type="match status" value="1"/>
</dbReference>
<dbReference type="Proteomes" id="UP000201749">
    <property type="component" value="Segment"/>
</dbReference>
<organism evidence="1 2">
    <name type="scientific">Lactobacillus phage Lrm1</name>
    <dbReference type="NCBI Taxonomy" id="496874"/>
    <lineage>
        <taxon>Viruses</taxon>
        <taxon>Duplodnaviria</taxon>
        <taxon>Heunggongvirae</taxon>
        <taxon>Uroviricota</taxon>
        <taxon>Caudoviricetes</taxon>
        <taxon>Larmunavirus</taxon>
        <taxon>Larmunavirus Lrm1</taxon>
    </lineage>
</organism>
<name>B4XYP8_9CAUD</name>
<proteinExistence type="predicted"/>
<dbReference type="InterPro" id="IPR008767">
    <property type="entry name" value="Phage_SPP1_head-tail_adaptor"/>
</dbReference>
<dbReference type="EMBL" id="EU246945">
    <property type="protein sequence ID" value="ABY84309.1"/>
    <property type="molecule type" value="Genomic_DNA"/>
</dbReference>
<accession>B4XYP8</accession>
<dbReference type="InterPro" id="IPR038666">
    <property type="entry name" value="SSP1_head-tail_sf"/>
</dbReference>